<dbReference type="HOGENOM" id="CLU_021046_0_0_1"/>
<reference evidence="2" key="1">
    <citation type="journal article" date="2014" name="Proc. Natl. Acad. Sci. U.S.A.">
        <title>Extensive sampling of basidiomycete genomes demonstrates inadequacy of the white-rot/brown-rot paradigm for wood decay fungi.</title>
        <authorList>
            <person name="Riley R."/>
            <person name="Salamov A.A."/>
            <person name="Brown D.W."/>
            <person name="Nagy L.G."/>
            <person name="Floudas D."/>
            <person name="Held B.W."/>
            <person name="Levasseur A."/>
            <person name="Lombard V."/>
            <person name="Morin E."/>
            <person name="Otillar R."/>
            <person name="Lindquist E.A."/>
            <person name="Sun H."/>
            <person name="LaButti K.M."/>
            <person name="Schmutz J."/>
            <person name="Jabbour D."/>
            <person name="Luo H."/>
            <person name="Baker S.E."/>
            <person name="Pisabarro A.G."/>
            <person name="Walton J.D."/>
            <person name="Blanchette R.A."/>
            <person name="Henrissat B."/>
            <person name="Martin F."/>
            <person name="Cullen D."/>
            <person name="Hibbett D.S."/>
            <person name="Grigoriev I.V."/>
        </authorList>
    </citation>
    <scope>NUCLEOTIDE SEQUENCE [LARGE SCALE GENOMIC DNA]</scope>
    <source>
        <strain evidence="2">PC15</strain>
    </source>
</reference>
<dbReference type="InParanoid" id="A0A067NVB9"/>
<proteinExistence type="predicted"/>
<dbReference type="Gene3D" id="1.20.1280.50">
    <property type="match status" value="1"/>
</dbReference>
<protein>
    <submittedName>
        <fullName evidence="1">Uncharacterized protein</fullName>
    </submittedName>
</protein>
<dbReference type="EMBL" id="KL198006">
    <property type="protein sequence ID" value="KDQ30950.1"/>
    <property type="molecule type" value="Genomic_DNA"/>
</dbReference>
<dbReference type="OrthoDB" id="3365698at2759"/>
<dbReference type="InterPro" id="IPR032675">
    <property type="entry name" value="LRR_dom_sf"/>
</dbReference>
<gene>
    <name evidence="1" type="ORF">PLEOSDRAFT_155617</name>
</gene>
<dbReference type="Gene3D" id="3.80.10.10">
    <property type="entry name" value="Ribonuclease Inhibitor"/>
    <property type="match status" value="1"/>
</dbReference>
<organism evidence="1 2">
    <name type="scientific">Pleurotus ostreatus (strain PC15)</name>
    <name type="common">Oyster mushroom</name>
    <dbReference type="NCBI Taxonomy" id="1137138"/>
    <lineage>
        <taxon>Eukaryota</taxon>
        <taxon>Fungi</taxon>
        <taxon>Dikarya</taxon>
        <taxon>Basidiomycota</taxon>
        <taxon>Agaricomycotina</taxon>
        <taxon>Agaricomycetes</taxon>
        <taxon>Agaricomycetidae</taxon>
        <taxon>Agaricales</taxon>
        <taxon>Pleurotineae</taxon>
        <taxon>Pleurotaceae</taxon>
        <taxon>Pleurotus</taxon>
    </lineage>
</organism>
<dbReference type="SUPFAM" id="SSF52047">
    <property type="entry name" value="RNI-like"/>
    <property type="match status" value="1"/>
</dbReference>
<evidence type="ECO:0000313" key="2">
    <source>
        <dbReference type="Proteomes" id="UP000027073"/>
    </source>
</evidence>
<name>A0A067NVB9_PLEO1</name>
<accession>A0A067NVB9</accession>
<dbReference type="AlphaFoldDB" id="A0A067NVB9"/>
<dbReference type="Proteomes" id="UP000027073">
    <property type="component" value="Unassembled WGS sequence"/>
</dbReference>
<evidence type="ECO:0000313" key="1">
    <source>
        <dbReference type="EMBL" id="KDQ30950.1"/>
    </source>
</evidence>
<dbReference type="VEuPathDB" id="FungiDB:PLEOSDRAFT_155617"/>
<sequence length="546" mass="60612">MAYVCLQDDSTGSHKDLLQIIQGLKSPNFLPMDLSEPNIASRIAALRQEIVVLGKYHNANYATTVKLPSEVLVQIFACLAQAPTHPKPEYPESTEPPRAHYTWIKEVTHVCSTWRYIALATPLLWTSVLVGPKEWAEQVLQRAQGVPLDLKFPMLEFLPKPPTAQKETDTDLIKMVFSRPQNIRSVDIAFDGHLVNETMELMSSLLSGAPLPHLERLKITSRSIEFHIPDELFSQSHLRHLSLDTCVANLSTPRFSLLRTLSLALDLGIAGVLDSLSAMPELEVLFLQDSGYSRSAIMEDAPESVIMPSLQEITLKSDFYEIMDLFKVLVAPVICSVVVETAQMDDIQSVLHAYSFLQLSHLSPTSAPQSLTIEELDEAGDFRLLHSSPSQDGKDKMISISGIVVDLDSLWTSIPKHNVQSVVLTANMRGTPAPPPLMPAVIASVAHLSTLRTLQAPYLSFAEAFTSNEWHSASAFPSLQTLNLDCRFRKPSKASLKRLRGWANWREESGSLKIPHFTLRGCFKESAVAALRSSAGELIMVQSTRW</sequence>